<dbReference type="AlphaFoldDB" id="A0A844Z811"/>
<keyword evidence="2" id="KW-1185">Reference proteome</keyword>
<evidence type="ECO:0000313" key="1">
    <source>
        <dbReference type="EMBL" id="MXO83376.1"/>
    </source>
</evidence>
<organism evidence="1 2">
    <name type="scientific">Pontixanthobacter aestiaquae</name>
    <dbReference type="NCBI Taxonomy" id="1509367"/>
    <lineage>
        <taxon>Bacteria</taxon>
        <taxon>Pseudomonadati</taxon>
        <taxon>Pseudomonadota</taxon>
        <taxon>Alphaproteobacteria</taxon>
        <taxon>Sphingomonadales</taxon>
        <taxon>Erythrobacteraceae</taxon>
        <taxon>Pontixanthobacter</taxon>
    </lineage>
</organism>
<comment type="caution">
    <text evidence="1">The sequence shown here is derived from an EMBL/GenBank/DDBJ whole genome shotgun (WGS) entry which is preliminary data.</text>
</comment>
<name>A0A844Z811_9SPHN</name>
<accession>A0A844Z811</accession>
<reference evidence="1 2" key="1">
    <citation type="submission" date="2019-12" db="EMBL/GenBank/DDBJ databases">
        <title>Genomic-based taxomic classification of the family Erythrobacteraceae.</title>
        <authorList>
            <person name="Xu L."/>
        </authorList>
    </citation>
    <scope>NUCLEOTIDE SEQUENCE [LARGE SCALE GENOMIC DNA]</scope>
    <source>
        <strain evidence="1 2">KCTC 42006</strain>
    </source>
</reference>
<gene>
    <name evidence="1" type="ORF">GRI35_08365</name>
</gene>
<dbReference type="OrthoDB" id="7507038at2"/>
<sequence>MAQKGVGYFDKKGHFFKNPAEATISDLAAMLGQIGEGDSLAPGIAHMLLEKRAEVEAIFAEHDLMTADMPEAKIATLVDHANVAVLADRKSPDIDKAV</sequence>
<proteinExistence type="predicted"/>
<protein>
    <submittedName>
        <fullName evidence="1">Uncharacterized protein</fullName>
    </submittedName>
</protein>
<evidence type="ECO:0000313" key="2">
    <source>
        <dbReference type="Proteomes" id="UP000460290"/>
    </source>
</evidence>
<dbReference type="EMBL" id="WTYZ01000001">
    <property type="protein sequence ID" value="MXO83376.1"/>
    <property type="molecule type" value="Genomic_DNA"/>
</dbReference>
<dbReference type="Proteomes" id="UP000460290">
    <property type="component" value="Unassembled WGS sequence"/>
</dbReference>